<feature type="transmembrane region" description="Helical" evidence="5">
    <location>
        <begin position="188"/>
        <end position="207"/>
    </location>
</feature>
<feature type="transmembrane region" description="Helical" evidence="5">
    <location>
        <begin position="322"/>
        <end position="342"/>
    </location>
</feature>
<evidence type="ECO:0000259" key="6">
    <source>
        <dbReference type="Pfam" id="PF00324"/>
    </source>
</evidence>
<evidence type="ECO:0000256" key="4">
    <source>
        <dbReference type="ARBA" id="ARBA00023136"/>
    </source>
</evidence>
<reference evidence="7 8" key="1">
    <citation type="journal article" date="2014" name="Int. J. Syst. Evol. Microbiol.">
        <title>Complete genome sequence of Corynebacterium casei LMG S-19264T (=DSM 44701T), isolated from a smear-ripened cheese.</title>
        <authorList>
            <consortium name="US DOE Joint Genome Institute (JGI-PGF)"/>
            <person name="Walter F."/>
            <person name="Albersmeier A."/>
            <person name="Kalinowski J."/>
            <person name="Ruckert C."/>
        </authorList>
    </citation>
    <scope>NUCLEOTIDE SEQUENCE [LARGE SCALE GENOMIC DNA]</scope>
    <source>
        <strain evidence="7 8">KCTC 23968</strain>
    </source>
</reference>
<dbReference type="InterPro" id="IPR050367">
    <property type="entry name" value="APC_superfamily"/>
</dbReference>
<comment type="caution">
    <text evidence="7">The sequence shown here is derived from an EMBL/GenBank/DDBJ whole genome shotgun (WGS) entry which is preliminary data.</text>
</comment>
<keyword evidence="2 5" id="KW-0812">Transmembrane</keyword>
<evidence type="ECO:0000313" key="7">
    <source>
        <dbReference type="EMBL" id="GGX74587.1"/>
    </source>
</evidence>
<dbReference type="Gene3D" id="1.20.1740.10">
    <property type="entry name" value="Amino acid/polyamine transporter I"/>
    <property type="match status" value="1"/>
</dbReference>
<feature type="transmembrane region" description="Helical" evidence="5">
    <location>
        <begin position="126"/>
        <end position="144"/>
    </location>
</feature>
<protein>
    <submittedName>
        <fullName evidence="7">Amino acid permease</fullName>
    </submittedName>
</protein>
<dbReference type="RefSeq" id="WP_189586929.1">
    <property type="nucleotide sequence ID" value="NZ_BMYV01000003.1"/>
</dbReference>
<feature type="transmembrane region" description="Helical" evidence="5">
    <location>
        <begin position="277"/>
        <end position="301"/>
    </location>
</feature>
<gene>
    <name evidence="7" type="ORF">GCM10011309_25930</name>
</gene>
<evidence type="ECO:0000256" key="5">
    <source>
        <dbReference type="SAM" id="Phobius"/>
    </source>
</evidence>
<dbReference type="InterPro" id="IPR004841">
    <property type="entry name" value="AA-permease/SLC12A_dom"/>
</dbReference>
<keyword evidence="8" id="KW-1185">Reference proteome</keyword>
<dbReference type="AlphaFoldDB" id="A0A918NI19"/>
<accession>A0A918NI19</accession>
<feature type="transmembrane region" description="Helical" evidence="5">
    <location>
        <begin position="219"/>
        <end position="242"/>
    </location>
</feature>
<feature type="transmembrane region" description="Helical" evidence="5">
    <location>
        <begin position="51"/>
        <end position="73"/>
    </location>
</feature>
<dbReference type="GO" id="GO:0016020">
    <property type="term" value="C:membrane"/>
    <property type="evidence" value="ECO:0007669"/>
    <property type="project" value="UniProtKB-SubCell"/>
</dbReference>
<keyword evidence="4 5" id="KW-0472">Membrane</keyword>
<feature type="transmembrane region" description="Helical" evidence="5">
    <location>
        <begin position="21"/>
        <end position="45"/>
    </location>
</feature>
<dbReference type="PANTHER" id="PTHR42770">
    <property type="entry name" value="AMINO ACID TRANSPORTER-RELATED"/>
    <property type="match status" value="1"/>
</dbReference>
<name>A0A918NI19_9PROT</name>
<evidence type="ECO:0000256" key="2">
    <source>
        <dbReference type="ARBA" id="ARBA00022692"/>
    </source>
</evidence>
<organism evidence="7 8">
    <name type="scientific">Litorimonas cladophorae</name>
    <dbReference type="NCBI Taxonomy" id="1220491"/>
    <lineage>
        <taxon>Bacteria</taxon>
        <taxon>Pseudomonadati</taxon>
        <taxon>Pseudomonadota</taxon>
        <taxon>Alphaproteobacteria</taxon>
        <taxon>Maricaulales</taxon>
        <taxon>Robiginitomaculaceae</taxon>
    </lineage>
</organism>
<feature type="domain" description="Amino acid permease/ SLC12A" evidence="6">
    <location>
        <begin position="21"/>
        <end position="408"/>
    </location>
</feature>
<dbReference type="Proteomes" id="UP000600865">
    <property type="component" value="Unassembled WGS sequence"/>
</dbReference>
<evidence type="ECO:0000256" key="1">
    <source>
        <dbReference type="ARBA" id="ARBA00004141"/>
    </source>
</evidence>
<dbReference type="EMBL" id="BMYV01000003">
    <property type="protein sequence ID" value="GGX74587.1"/>
    <property type="molecule type" value="Genomic_DNA"/>
</dbReference>
<proteinExistence type="predicted"/>
<dbReference type="Pfam" id="PF00324">
    <property type="entry name" value="AA_permease"/>
    <property type="match status" value="1"/>
</dbReference>
<feature type="transmembrane region" description="Helical" evidence="5">
    <location>
        <begin position="153"/>
        <end position="176"/>
    </location>
</feature>
<dbReference type="PANTHER" id="PTHR42770:SF7">
    <property type="entry name" value="MEMBRANE PROTEIN"/>
    <property type="match status" value="1"/>
</dbReference>
<dbReference type="PIRSF" id="PIRSF006060">
    <property type="entry name" value="AA_transporter"/>
    <property type="match status" value="1"/>
</dbReference>
<evidence type="ECO:0000256" key="3">
    <source>
        <dbReference type="ARBA" id="ARBA00022989"/>
    </source>
</evidence>
<dbReference type="GO" id="GO:0055085">
    <property type="term" value="P:transmembrane transport"/>
    <property type="evidence" value="ECO:0007669"/>
    <property type="project" value="InterPro"/>
</dbReference>
<keyword evidence="3 5" id="KW-1133">Transmembrane helix</keyword>
<feature type="transmembrane region" description="Helical" evidence="5">
    <location>
        <begin position="380"/>
        <end position="411"/>
    </location>
</feature>
<evidence type="ECO:0000313" key="8">
    <source>
        <dbReference type="Proteomes" id="UP000600865"/>
    </source>
</evidence>
<feature type="transmembrane region" description="Helical" evidence="5">
    <location>
        <begin position="348"/>
        <end position="368"/>
    </location>
</feature>
<comment type="subcellular location">
    <subcellularLocation>
        <location evidence="1">Membrane</location>
        <topology evidence="1">Multi-pass membrane protein</topology>
    </subcellularLocation>
</comment>
<sequence>MTEVKTPEPKQLKRTVGFPGAVLLGLGSILGTGAFVGLALAVGISGAMTPYALLLAGLLAGCNALSSAQLAAAHPVSGGTYAYGYRFLSPAAGFTAGTCFMLAKSASAAAAGLGLAIYLFPQFNTNIVAAYLIIGITALVALGLRRANVVNTVLVIITVSALIWLAVAGLFSPASAPSIERKISSPDFLQATALLFVAFTGYGRIATLGEEVNNPRSTIPKAIIATIFISTALYFVVLLSGLNVLGVDGIEKAALAKYAPLQMVAETLGHSPLTLTISIAAATAMAGVALNLLLGLSRVLLAMGRQGDAPKVFAKLSAKSEPLIAVWGVGIAIALIAAFGGLKLVWSFSAFTVLVYYAITNLCALRLAPADRLCPRVISWLGLIGCAGLALFVDLSVIFAGTALIVVALGLRFVSIHK</sequence>